<keyword evidence="1" id="KW-1133">Transmembrane helix</keyword>
<evidence type="ECO:0000256" key="1">
    <source>
        <dbReference type="SAM" id="Phobius"/>
    </source>
</evidence>
<sequence length="77" mass="8410">MLGIVLMVLALSIILVTFSMKRFNTETAKWSSVWLGLFLVFLLGFYFTTDALSSSPHLLAFGFAGVGLLMIGGLAHR</sequence>
<dbReference type="Proteomes" id="UP000176951">
    <property type="component" value="Unassembled WGS sequence"/>
</dbReference>
<name>A0A1G2PXB3_9BACT</name>
<dbReference type="EMBL" id="MHSW01000002">
    <property type="protein sequence ID" value="OHA52933.1"/>
    <property type="molecule type" value="Genomic_DNA"/>
</dbReference>
<gene>
    <name evidence="2" type="ORF">A3A97_03945</name>
</gene>
<evidence type="ECO:0000313" key="3">
    <source>
        <dbReference type="Proteomes" id="UP000176951"/>
    </source>
</evidence>
<keyword evidence="1" id="KW-0472">Membrane</keyword>
<keyword evidence="1" id="KW-0812">Transmembrane</keyword>
<comment type="caution">
    <text evidence="2">The sequence shown here is derived from an EMBL/GenBank/DDBJ whole genome shotgun (WGS) entry which is preliminary data.</text>
</comment>
<accession>A0A1G2PXB3</accession>
<feature type="transmembrane region" description="Helical" evidence="1">
    <location>
        <begin position="29"/>
        <end position="46"/>
    </location>
</feature>
<evidence type="ECO:0000313" key="2">
    <source>
        <dbReference type="EMBL" id="OHA52933.1"/>
    </source>
</evidence>
<reference evidence="2 3" key="1">
    <citation type="journal article" date="2016" name="Nat. Commun.">
        <title>Thousands of microbial genomes shed light on interconnected biogeochemical processes in an aquifer system.</title>
        <authorList>
            <person name="Anantharaman K."/>
            <person name="Brown C.T."/>
            <person name="Hug L.A."/>
            <person name="Sharon I."/>
            <person name="Castelle C.J."/>
            <person name="Probst A.J."/>
            <person name="Thomas B.C."/>
            <person name="Singh A."/>
            <person name="Wilkins M.J."/>
            <person name="Karaoz U."/>
            <person name="Brodie E.L."/>
            <person name="Williams K.H."/>
            <person name="Hubbard S.S."/>
            <person name="Banfield J.F."/>
        </authorList>
    </citation>
    <scope>NUCLEOTIDE SEQUENCE [LARGE SCALE GENOMIC DNA]</scope>
</reference>
<organism evidence="2 3">
    <name type="scientific">Candidatus Terrybacteria bacterium RIFCSPLOWO2_01_FULL_40_23</name>
    <dbReference type="NCBI Taxonomy" id="1802366"/>
    <lineage>
        <taxon>Bacteria</taxon>
        <taxon>Candidatus Terryibacteriota</taxon>
    </lineage>
</organism>
<protein>
    <submittedName>
        <fullName evidence="2">Uncharacterized protein</fullName>
    </submittedName>
</protein>
<proteinExistence type="predicted"/>
<dbReference type="AlphaFoldDB" id="A0A1G2PXB3"/>
<feature type="transmembrane region" description="Helical" evidence="1">
    <location>
        <begin position="58"/>
        <end position="76"/>
    </location>
</feature>